<feature type="transmembrane region" description="Helical" evidence="1">
    <location>
        <begin position="64"/>
        <end position="85"/>
    </location>
</feature>
<feature type="transmembrane region" description="Helical" evidence="1">
    <location>
        <begin position="221"/>
        <end position="249"/>
    </location>
</feature>
<proteinExistence type="predicted"/>
<accession>A0A7H0VHS0</accession>
<dbReference type="Pfam" id="PF13231">
    <property type="entry name" value="PMT_2"/>
    <property type="match status" value="1"/>
</dbReference>
<name>A0A7H0VHS0_9FLAO</name>
<dbReference type="GO" id="GO:0016740">
    <property type="term" value="F:transferase activity"/>
    <property type="evidence" value="ECO:0007669"/>
    <property type="project" value="UniProtKB-KW"/>
</dbReference>
<feature type="domain" description="Glycosyltransferase RgtA/B/C/D-like" evidence="2">
    <location>
        <begin position="44"/>
        <end position="198"/>
    </location>
</feature>
<feature type="transmembrane region" description="Helical" evidence="1">
    <location>
        <begin position="256"/>
        <end position="273"/>
    </location>
</feature>
<dbReference type="Proteomes" id="UP000516305">
    <property type="component" value="Chromosome"/>
</dbReference>
<keyword evidence="4" id="KW-1185">Reference proteome</keyword>
<feature type="transmembrane region" description="Helical" evidence="1">
    <location>
        <begin position="181"/>
        <end position="201"/>
    </location>
</feature>
<evidence type="ECO:0000256" key="1">
    <source>
        <dbReference type="SAM" id="Phobius"/>
    </source>
</evidence>
<keyword evidence="1" id="KW-0472">Membrane</keyword>
<dbReference type="AlphaFoldDB" id="A0A7H0VHS0"/>
<feature type="transmembrane region" description="Helical" evidence="1">
    <location>
        <begin position="117"/>
        <end position="137"/>
    </location>
</feature>
<reference evidence="3 4" key="1">
    <citation type="submission" date="2020-08" db="EMBL/GenBank/DDBJ databases">
        <title>Croceimicrobium hydrocarbonivorans gen. nov., sp. nov., a novel marine bacterium isolated from a bacterial consortium that degrades polyethylene terephthalate.</title>
        <authorList>
            <person name="Liu R."/>
        </authorList>
    </citation>
    <scope>NUCLEOTIDE SEQUENCE [LARGE SCALE GENOMIC DNA]</scope>
    <source>
        <strain evidence="3 4">A20-9</strain>
    </source>
</reference>
<dbReference type="KEGG" id="chyd:H4K34_05360"/>
<gene>
    <name evidence="3" type="ORF">H4K34_05360</name>
</gene>
<evidence type="ECO:0000313" key="4">
    <source>
        <dbReference type="Proteomes" id="UP000516305"/>
    </source>
</evidence>
<feature type="transmembrane region" description="Helical" evidence="1">
    <location>
        <begin position="279"/>
        <end position="296"/>
    </location>
</feature>
<organism evidence="3 4">
    <name type="scientific">Croceimicrobium hydrocarbonivorans</name>
    <dbReference type="NCBI Taxonomy" id="2761580"/>
    <lineage>
        <taxon>Bacteria</taxon>
        <taxon>Pseudomonadati</taxon>
        <taxon>Bacteroidota</taxon>
        <taxon>Flavobacteriia</taxon>
        <taxon>Flavobacteriales</taxon>
        <taxon>Owenweeksiaceae</taxon>
        <taxon>Croceimicrobium</taxon>
    </lineage>
</organism>
<feature type="transmembrane region" description="Helical" evidence="1">
    <location>
        <begin position="91"/>
        <end position="110"/>
    </location>
</feature>
<evidence type="ECO:0000259" key="2">
    <source>
        <dbReference type="Pfam" id="PF13231"/>
    </source>
</evidence>
<protein>
    <submittedName>
        <fullName evidence="3">Glycosyltransferase family 39 protein</fullName>
    </submittedName>
</protein>
<keyword evidence="1" id="KW-0812">Transmembrane</keyword>
<keyword evidence="3" id="KW-0808">Transferase</keyword>
<sequence length="564" mass="64559">MAAFLRFWHLGDFDFSHDELSALYRTQFDSFSELIEKAVRIDGHPALVQVFLYYWAPLVDYSEFWIKLPSVLLGLGTITFIYLAGRRLQTGIWAAFPVLILSFSEFFLYYQTVARPYAWGGFFVAWAGYAYISYFFYMPKAKYLIAFGLAATLAAYSHYLALLSVLLMGITALIRTRKKPWPWLLTGLGVLVLFAPHLGIFQDQLAMGGVGQWLGKPDYDWLLNFFSYQLNYLPLWGPFLMLALAWLAFKSPFPDAWIWFLACFGIAFLYSHLRNPVLQFSSLIFLSPFIFFIPLKQTKLQKGIPLLYLVLAILLSFPLFKTRRYYQEAHLSPPKEAGRYLASIQRNDLPVFYHWSAEKWEFYRQISKGIPKGTAIDQLNLEDLPNDFVLIMDHASPGFWPLALIDAGYEMKERANHFGFSLHHYQRTGNNTESQKLGISLLKKQAIKAQAKPYLFIDSLSSYTLLADEAQSQVVAHIDNFQGPKNAHLVFHIMDGDQSIQWIAHPLKQGSNYISSPIGEYGVNNFNWKVLIDQGSDTATCSGSIDVRLWTGNPIVYGLVQDIK</sequence>
<dbReference type="EMBL" id="CP060139">
    <property type="protein sequence ID" value="QNR25268.1"/>
    <property type="molecule type" value="Genomic_DNA"/>
</dbReference>
<dbReference type="InterPro" id="IPR038731">
    <property type="entry name" value="RgtA/B/C-like"/>
</dbReference>
<evidence type="ECO:0000313" key="3">
    <source>
        <dbReference type="EMBL" id="QNR25268.1"/>
    </source>
</evidence>
<feature type="transmembrane region" description="Helical" evidence="1">
    <location>
        <begin position="303"/>
        <end position="320"/>
    </location>
</feature>
<keyword evidence="1" id="KW-1133">Transmembrane helix</keyword>
<feature type="transmembrane region" description="Helical" evidence="1">
    <location>
        <begin position="143"/>
        <end position="174"/>
    </location>
</feature>
<dbReference type="RefSeq" id="WP_210759795.1">
    <property type="nucleotide sequence ID" value="NZ_CP060139.1"/>
</dbReference>